<reference evidence="10" key="1">
    <citation type="submission" date="2025-08" db="UniProtKB">
        <authorList>
            <consortium name="RefSeq"/>
        </authorList>
    </citation>
    <scope>IDENTIFICATION</scope>
    <source>
        <tissue evidence="10">Muscle</tissue>
    </source>
</reference>
<dbReference type="HAMAP" id="MF_01478">
    <property type="entry name" value="Ribosomal_L12_arch"/>
    <property type="match status" value="1"/>
</dbReference>
<dbReference type="OrthoDB" id="2194681at2759"/>
<sequence length="114" mass="11770">MASISQSSELICTYSALILLDDEVMVTEDKINALIKAAGVNVEPFWPGLFAKALANVNMGGLICKAGAGGPAPAAGVAPVGGPSLVTTATPAKKKVEIKKEESEESNDDFCLFD</sequence>
<dbReference type="GO" id="GO:0022625">
    <property type="term" value="C:cytosolic large ribosomal subunit"/>
    <property type="evidence" value="ECO:0007669"/>
    <property type="project" value="TreeGrafter"/>
</dbReference>
<evidence type="ECO:0000256" key="8">
    <source>
        <dbReference type="SAM" id="MobiDB-lite"/>
    </source>
</evidence>
<dbReference type="RefSeq" id="XP_028361051.1">
    <property type="nucleotide sequence ID" value="XM_028505250.2"/>
</dbReference>
<comment type="similarity">
    <text evidence="2">Belongs to the eukaryotic ribosomal protein P1/P2 family.</text>
</comment>
<evidence type="ECO:0000256" key="5">
    <source>
        <dbReference type="ARBA" id="ARBA00038554"/>
    </source>
</evidence>
<dbReference type="InParanoid" id="A0A6J2L0S7"/>
<evidence type="ECO:0000256" key="1">
    <source>
        <dbReference type="ARBA" id="ARBA00003362"/>
    </source>
</evidence>
<evidence type="ECO:0000313" key="9">
    <source>
        <dbReference type="Proteomes" id="UP000504628"/>
    </source>
</evidence>
<dbReference type="PANTHER" id="PTHR45696">
    <property type="entry name" value="60S ACIDIC RIBOSOMAL PROTEIN P1"/>
    <property type="match status" value="1"/>
</dbReference>
<keyword evidence="3" id="KW-0689">Ribosomal protein</keyword>
<organism evidence="9 10">
    <name type="scientific">Phyllostomus discolor</name>
    <name type="common">pale spear-nosed bat</name>
    <dbReference type="NCBI Taxonomy" id="89673"/>
    <lineage>
        <taxon>Eukaryota</taxon>
        <taxon>Metazoa</taxon>
        <taxon>Chordata</taxon>
        <taxon>Craniata</taxon>
        <taxon>Vertebrata</taxon>
        <taxon>Euteleostomi</taxon>
        <taxon>Mammalia</taxon>
        <taxon>Eutheria</taxon>
        <taxon>Laurasiatheria</taxon>
        <taxon>Chiroptera</taxon>
        <taxon>Yangochiroptera</taxon>
        <taxon>Phyllostomidae</taxon>
        <taxon>Phyllostominae</taxon>
        <taxon>Phyllostomus</taxon>
    </lineage>
</organism>
<evidence type="ECO:0000256" key="4">
    <source>
        <dbReference type="ARBA" id="ARBA00023274"/>
    </source>
</evidence>
<dbReference type="GeneID" id="114491089"/>
<evidence type="ECO:0000256" key="7">
    <source>
        <dbReference type="ARBA" id="ARBA00042918"/>
    </source>
</evidence>
<comment type="subunit">
    <text evidence="5">Heterodimer with RPLP2 at the lateral ribosomal stalk of the large ribosomal subunit.</text>
</comment>
<dbReference type="InterPro" id="IPR038716">
    <property type="entry name" value="P1/P2_N_sf"/>
</dbReference>
<keyword evidence="9" id="KW-1185">Reference proteome</keyword>
<feature type="region of interest" description="Disordered" evidence="8">
    <location>
        <begin position="93"/>
        <end position="114"/>
    </location>
</feature>
<dbReference type="FunFam" id="1.10.10.1410:FF:000001">
    <property type="entry name" value="60S acidic ribosomal protein P1"/>
    <property type="match status" value="1"/>
</dbReference>
<dbReference type="CDD" id="cd05831">
    <property type="entry name" value="Ribosomal_P1"/>
    <property type="match status" value="1"/>
</dbReference>
<gene>
    <name evidence="10" type="primary">LOC114491089</name>
</gene>
<protein>
    <recommendedName>
        <fullName evidence="6">Large ribosomal subunit protein P1</fullName>
    </recommendedName>
    <alternativeName>
        <fullName evidence="7">60S acidic ribosomal protein P1</fullName>
    </alternativeName>
</protein>
<dbReference type="GO" id="GO:0003735">
    <property type="term" value="F:structural constituent of ribosome"/>
    <property type="evidence" value="ECO:0007669"/>
    <property type="project" value="InterPro"/>
</dbReference>
<dbReference type="InterPro" id="IPR027534">
    <property type="entry name" value="Ribosomal_P1/P2"/>
</dbReference>
<evidence type="ECO:0000256" key="6">
    <source>
        <dbReference type="ARBA" id="ARBA00041116"/>
    </source>
</evidence>
<accession>A0A6J2L0S7</accession>
<dbReference type="AlphaFoldDB" id="A0A6J2L0S7"/>
<comment type="function">
    <text evidence="1">Plays an important role in the elongation step of protein synthesis.</text>
</comment>
<dbReference type="Gene3D" id="1.10.10.1410">
    <property type="match status" value="1"/>
</dbReference>
<dbReference type="PANTHER" id="PTHR45696:SF10">
    <property type="entry name" value="LARGE RIBOSOMAL SUBUNIT PROTEIN P1"/>
    <property type="match status" value="1"/>
</dbReference>
<dbReference type="GO" id="GO:0006414">
    <property type="term" value="P:translational elongation"/>
    <property type="evidence" value="ECO:0007669"/>
    <property type="project" value="InterPro"/>
</dbReference>
<dbReference type="GO" id="GO:0043021">
    <property type="term" value="F:ribonucleoprotein complex binding"/>
    <property type="evidence" value="ECO:0007669"/>
    <property type="project" value="TreeGrafter"/>
</dbReference>
<dbReference type="GO" id="GO:0030295">
    <property type="term" value="F:protein kinase activator activity"/>
    <property type="evidence" value="ECO:0007669"/>
    <property type="project" value="TreeGrafter"/>
</dbReference>
<proteinExistence type="inferred from homology"/>
<evidence type="ECO:0000313" key="10">
    <source>
        <dbReference type="RefSeq" id="XP_028361051.1"/>
    </source>
</evidence>
<dbReference type="Proteomes" id="UP000504628">
    <property type="component" value="Chromosome 2"/>
</dbReference>
<evidence type="ECO:0000256" key="3">
    <source>
        <dbReference type="ARBA" id="ARBA00022980"/>
    </source>
</evidence>
<dbReference type="GO" id="GO:0002181">
    <property type="term" value="P:cytoplasmic translation"/>
    <property type="evidence" value="ECO:0007669"/>
    <property type="project" value="TreeGrafter"/>
</dbReference>
<dbReference type="Pfam" id="PF00428">
    <property type="entry name" value="Ribosomal_60s"/>
    <property type="match status" value="1"/>
</dbReference>
<name>A0A6J2L0S7_9CHIR</name>
<dbReference type="KEGG" id="pdic:114491089"/>
<keyword evidence="4" id="KW-0687">Ribonucleoprotein</keyword>
<evidence type="ECO:0000256" key="2">
    <source>
        <dbReference type="ARBA" id="ARBA00005436"/>
    </source>
</evidence>